<dbReference type="EMBL" id="SDPU01000034">
    <property type="protein sequence ID" value="RYU09978.1"/>
    <property type="molecule type" value="Genomic_DNA"/>
</dbReference>
<keyword evidence="2" id="KW-1185">Reference proteome</keyword>
<organism evidence="1 2">
    <name type="scientific">Nocardioides iriomotensis</name>
    <dbReference type="NCBI Taxonomy" id="715784"/>
    <lineage>
        <taxon>Bacteria</taxon>
        <taxon>Bacillati</taxon>
        <taxon>Actinomycetota</taxon>
        <taxon>Actinomycetes</taxon>
        <taxon>Propionibacteriales</taxon>
        <taxon>Nocardioidaceae</taxon>
        <taxon>Nocardioides</taxon>
    </lineage>
</organism>
<dbReference type="Proteomes" id="UP000291189">
    <property type="component" value="Unassembled WGS sequence"/>
</dbReference>
<name>A0A4Q5IXN4_9ACTN</name>
<sequence>MSSPTDPDAPFAPAGLDRHLLREVGQVVRALEANGRCTEEELAVLVGAPYWERNRYHRVLEFMKSDGLLSQDDAGVISLQR</sequence>
<proteinExistence type="predicted"/>
<comment type="caution">
    <text evidence="1">The sequence shown here is derived from an EMBL/GenBank/DDBJ whole genome shotgun (WGS) entry which is preliminary data.</text>
</comment>
<dbReference type="RefSeq" id="WP_206054045.1">
    <property type="nucleotide sequence ID" value="NZ_SDPU01000034.1"/>
</dbReference>
<accession>A0A4Q5IXN4</accession>
<evidence type="ECO:0000313" key="2">
    <source>
        <dbReference type="Proteomes" id="UP000291189"/>
    </source>
</evidence>
<protein>
    <submittedName>
        <fullName evidence="1">Uncharacterized protein</fullName>
    </submittedName>
</protein>
<dbReference type="AlphaFoldDB" id="A0A4Q5IXN4"/>
<evidence type="ECO:0000313" key="1">
    <source>
        <dbReference type="EMBL" id="RYU09978.1"/>
    </source>
</evidence>
<gene>
    <name evidence="1" type="ORF">ETU37_19280</name>
</gene>
<reference evidence="1 2" key="1">
    <citation type="submission" date="2019-01" db="EMBL/GenBank/DDBJ databases">
        <title>Nocardioides guangzhouensis sp. nov., an actinobacterium isolated from soil.</title>
        <authorList>
            <person name="Fu Y."/>
            <person name="Cai Y."/>
            <person name="Lin Z."/>
            <person name="Chen P."/>
        </authorList>
    </citation>
    <scope>NUCLEOTIDE SEQUENCE [LARGE SCALE GENOMIC DNA]</scope>
    <source>
        <strain evidence="1 2">NBRC 105384</strain>
    </source>
</reference>